<evidence type="ECO:0000313" key="2">
    <source>
        <dbReference type="EMBL" id="JAE26629.1"/>
    </source>
</evidence>
<name>A0A0A9GSW2_ARUDO</name>
<dbReference type="EMBL" id="GBRH01171267">
    <property type="protein sequence ID" value="JAE26629.1"/>
    <property type="molecule type" value="Transcribed_RNA"/>
</dbReference>
<evidence type="ECO:0000256" key="1">
    <source>
        <dbReference type="SAM" id="MobiDB-lite"/>
    </source>
</evidence>
<feature type="region of interest" description="Disordered" evidence="1">
    <location>
        <begin position="1"/>
        <end position="26"/>
    </location>
</feature>
<reference evidence="2" key="1">
    <citation type="submission" date="2014-09" db="EMBL/GenBank/DDBJ databases">
        <authorList>
            <person name="Magalhaes I.L.F."/>
            <person name="Oliveira U."/>
            <person name="Santos F.R."/>
            <person name="Vidigal T.H.D.A."/>
            <person name="Brescovit A.D."/>
            <person name="Santos A.J."/>
        </authorList>
    </citation>
    <scope>NUCLEOTIDE SEQUENCE</scope>
    <source>
        <tissue evidence="2">Shoot tissue taken approximately 20 cm above the soil surface</tissue>
    </source>
</reference>
<protein>
    <submittedName>
        <fullName evidence="2">Uncharacterized protein</fullName>
    </submittedName>
</protein>
<sequence length="26" mass="3142">MAQNQSTEKDHEQVNHFGRKRIMSRL</sequence>
<organism evidence="2">
    <name type="scientific">Arundo donax</name>
    <name type="common">Giant reed</name>
    <name type="synonym">Donax arundinaceus</name>
    <dbReference type="NCBI Taxonomy" id="35708"/>
    <lineage>
        <taxon>Eukaryota</taxon>
        <taxon>Viridiplantae</taxon>
        <taxon>Streptophyta</taxon>
        <taxon>Embryophyta</taxon>
        <taxon>Tracheophyta</taxon>
        <taxon>Spermatophyta</taxon>
        <taxon>Magnoliopsida</taxon>
        <taxon>Liliopsida</taxon>
        <taxon>Poales</taxon>
        <taxon>Poaceae</taxon>
        <taxon>PACMAD clade</taxon>
        <taxon>Arundinoideae</taxon>
        <taxon>Arundineae</taxon>
        <taxon>Arundo</taxon>
    </lineage>
</organism>
<accession>A0A0A9GSW2</accession>
<dbReference type="AlphaFoldDB" id="A0A0A9GSW2"/>
<proteinExistence type="predicted"/>
<feature type="compositionally biased region" description="Basic residues" evidence="1">
    <location>
        <begin position="17"/>
        <end position="26"/>
    </location>
</feature>
<reference evidence="2" key="2">
    <citation type="journal article" date="2015" name="Data Brief">
        <title>Shoot transcriptome of the giant reed, Arundo donax.</title>
        <authorList>
            <person name="Barrero R.A."/>
            <person name="Guerrero F.D."/>
            <person name="Moolhuijzen P."/>
            <person name="Goolsby J.A."/>
            <person name="Tidwell J."/>
            <person name="Bellgard S.E."/>
            <person name="Bellgard M.I."/>
        </authorList>
    </citation>
    <scope>NUCLEOTIDE SEQUENCE</scope>
    <source>
        <tissue evidence="2">Shoot tissue taken approximately 20 cm above the soil surface</tissue>
    </source>
</reference>